<name>A0A5S5MEB4_9BACT</name>
<keyword evidence="5 6" id="KW-0472">Membrane</keyword>
<feature type="domain" description="EamA" evidence="7">
    <location>
        <begin position="51"/>
        <end position="185"/>
    </location>
</feature>
<dbReference type="PANTHER" id="PTHR42920">
    <property type="entry name" value="OS03G0707200 PROTEIN-RELATED"/>
    <property type="match status" value="1"/>
</dbReference>
<feature type="transmembrane region" description="Helical" evidence="6">
    <location>
        <begin position="140"/>
        <end position="161"/>
    </location>
</feature>
<comment type="caution">
    <text evidence="8">The sequence shown here is derived from an EMBL/GenBank/DDBJ whole genome shotgun (WGS) entry which is preliminary data.</text>
</comment>
<evidence type="ECO:0000256" key="4">
    <source>
        <dbReference type="ARBA" id="ARBA00022989"/>
    </source>
</evidence>
<evidence type="ECO:0000259" key="7">
    <source>
        <dbReference type="Pfam" id="PF00892"/>
    </source>
</evidence>
<organism evidence="8 9">
    <name type="scientific">Desulfobotulus mexicanus</name>
    <dbReference type="NCBI Taxonomy" id="2586642"/>
    <lineage>
        <taxon>Bacteria</taxon>
        <taxon>Pseudomonadati</taxon>
        <taxon>Thermodesulfobacteriota</taxon>
        <taxon>Desulfobacteria</taxon>
        <taxon>Desulfobacterales</taxon>
        <taxon>Desulfobacteraceae</taxon>
        <taxon>Desulfobotulus</taxon>
    </lineage>
</organism>
<dbReference type="SUPFAM" id="SSF103481">
    <property type="entry name" value="Multidrug resistance efflux transporter EmrE"/>
    <property type="match status" value="2"/>
</dbReference>
<feature type="transmembrane region" description="Helical" evidence="6">
    <location>
        <begin position="228"/>
        <end position="248"/>
    </location>
</feature>
<keyword evidence="4 6" id="KW-1133">Transmembrane helix</keyword>
<protein>
    <submittedName>
        <fullName evidence="8">EamA family transporter</fullName>
    </submittedName>
</protein>
<feature type="transmembrane region" description="Helical" evidence="6">
    <location>
        <begin position="113"/>
        <end position="134"/>
    </location>
</feature>
<dbReference type="Proteomes" id="UP000321899">
    <property type="component" value="Unassembled WGS sequence"/>
</dbReference>
<evidence type="ECO:0000256" key="3">
    <source>
        <dbReference type="ARBA" id="ARBA00022692"/>
    </source>
</evidence>
<feature type="domain" description="EamA" evidence="7">
    <location>
        <begin position="198"/>
        <end position="332"/>
    </location>
</feature>
<dbReference type="AlphaFoldDB" id="A0A5S5MEB4"/>
<keyword evidence="2" id="KW-1003">Cell membrane</keyword>
<dbReference type="GO" id="GO:0005886">
    <property type="term" value="C:plasma membrane"/>
    <property type="evidence" value="ECO:0007669"/>
    <property type="project" value="UniProtKB-SubCell"/>
</dbReference>
<keyword evidence="3 6" id="KW-0812">Transmembrane</keyword>
<reference evidence="8 9" key="1">
    <citation type="submission" date="2019-06" db="EMBL/GenBank/DDBJ databases">
        <title>Desulfobotulus mexicanus sp. nov., a novel sulfate-reducing bacterium isolated from the sediment of an alkaline crater lake in Mexico.</title>
        <authorList>
            <person name="Hirschler-Rea A."/>
        </authorList>
    </citation>
    <scope>NUCLEOTIDE SEQUENCE [LARGE SCALE GENOMIC DNA]</scope>
    <source>
        <strain evidence="8 9">PAR22N</strain>
    </source>
</reference>
<proteinExistence type="predicted"/>
<comment type="subcellular location">
    <subcellularLocation>
        <location evidence="1">Cell membrane</location>
        <topology evidence="1">Multi-pass membrane protein</topology>
    </subcellularLocation>
</comment>
<dbReference type="Pfam" id="PF00892">
    <property type="entry name" value="EamA"/>
    <property type="match status" value="2"/>
</dbReference>
<keyword evidence="9" id="KW-1185">Reference proteome</keyword>
<dbReference type="InterPro" id="IPR037185">
    <property type="entry name" value="EmrE-like"/>
</dbReference>
<feature type="transmembrane region" description="Helical" evidence="6">
    <location>
        <begin position="83"/>
        <end position="101"/>
    </location>
</feature>
<feature type="transmembrane region" description="Helical" evidence="6">
    <location>
        <begin position="170"/>
        <end position="188"/>
    </location>
</feature>
<feature type="transmembrane region" description="Helical" evidence="6">
    <location>
        <begin position="194"/>
        <end position="216"/>
    </location>
</feature>
<feature type="transmembrane region" description="Helical" evidence="6">
    <location>
        <begin position="317"/>
        <end position="334"/>
    </location>
</feature>
<evidence type="ECO:0000256" key="5">
    <source>
        <dbReference type="ARBA" id="ARBA00023136"/>
    </source>
</evidence>
<feature type="transmembrane region" description="Helical" evidence="6">
    <location>
        <begin position="46"/>
        <end position="63"/>
    </location>
</feature>
<evidence type="ECO:0000313" key="9">
    <source>
        <dbReference type="Proteomes" id="UP000321899"/>
    </source>
</evidence>
<dbReference type="OrthoDB" id="9810818at2"/>
<dbReference type="EMBL" id="VDMB01000015">
    <property type="protein sequence ID" value="TYT74086.1"/>
    <property type="molecule type" value="Genomic_DNA"/>
</dbReference>
<dbReference type="PANTHER" id="PTHR42920:SF5">
    <property type="entry name" value="EAMA DOMAIN-CONTAINING PROTEIN"/>
    <property type="match status" value="1"/>
</dbReference>
<evidence type="ECO:0000256" key="6">
    <source>
        <dbReference type="SAM" id="Phobius"/>
    </source>
</evidence>
<accession>A0A5S5MEB4</accession>
<dbReference type="InterPro" id="IPR051258">
    <property type="entry name" value="Diverse_Substrate_Transporter"/>
</dbReference>
<sequence>MIQPDKGLCHRVFFQKMRQPDKTSAGCFLQHIKSTGKKSDMTKTKASIFSGFTAVITAALLWAASGSFAKYLFNAGLSPFDLVQIRLTVAVFCIAVFLLFRSPEKMLIPIKKLPQYLFLGVFGMAAMQATYLLAISRIQVAAAILLQYLAPVLIVIWQVLFQQKHPSSRVIMALCAAVAGSALVLDLASMNFKAMSGIGILAGLGAALTFAIYSLAGEARMKEEGPETVVFYAMLIAAILWNILRPPFSGFTALGNDIPTWALALAIGCFGTALPFFLYLYGVRIIGASPASITGTLEPVFAGILCFFLLAEIFNTLQLSGAILVITAVILLQLPDKRNLSYHAQNPSS</sequence>
<feature type="transmembrane region" description="Helical" evidence="6">
    <location>
        <begin position="293"/>
        <end position="311"/>
    </location>
</feature>
<evidence type="ECO:0000256" key="1">
    <source>
        <dbReference type="ARBA" id="ARBA00004651"/>
    </source>
</evidence>
<evidence type="ECO:0000256" key="2">
    <source>
        <dbReference type="ARBA" id="ARBA00022475"/>
    </source>
</evidence>
<evidence type="ECO:0000313" key="8">
    <source>
        <dbReference type="EMBL" id="TYT74086.1"/>
    </source>
</evidence>
<feature type="transmembrane region" description="Helical" evidence="6">
    <location>
        <begin position="260"/>
        <end position="281"/>
    </location>
</feature>
<gene>
    <name evidence="8" type="ORF">FIM25_11790</name>
</gene>
<dbReference type="InterPro" id="IPR000620">
    <property type="entry name" value="EamA_dom"/>
</dbReference>